<organism evidence="7 8">
    <name type="scientific">Ideonella dechloratans</name>
    <dbReference type="NCBI Taxonomy" id="36863"/>
    <lineage>
        <taxon>Bacteria</taxon>
        <taxon>Pseudomonadati</taxon>
        <taxon>Pseudomonadota</taxon>
        <taxon>Betaproteobacteria</taxon>
        <taxon>Burkholderiales</taxon>
        <taxon>Sphaerotilaceae</taxon>
        <taxon>Ideonella</taxon>
    </lineage>
</organism>
<dbReference type="SMART" id="SM00062">
    <property type="entry name" value="PBPb"/>
    <property type="match status" value="1"/>
</dbReference>
<dbReference type="Gene3D" id="3.40.190.10">
    <property type="entry name" value="Periplasmic binding protein-like II"/>
    <property type="match status" value="2"/>
</dbReference>
<comment type="subcellular location">
    <subcellularLocation>
        <location evidence="1">Cell envelope</location>
    </subcellularLocation>
</comment>
<keyword evidence="8" id="KW-1185">Reference proteome</keyword>
<dbReference type="AlphaFoldDB" id="A0A643F961"/>
<gene>
    <name evidence="7" type="ORF">F7Q92_14905</name>
</gene>
<dbReference type="RefSeq" id="WP_151124910.1">
    <property type="nucleotide sequence ID" value="NZ_CP088081.1"/>
</dbReference>
<proteinExistence type="inferred from homology"/>
<dbReference type="InterPro" id="IPR001638">
    <property type="entry name" value="Solute-binding_3/MltF_N"/>
</dbReference>
<evidence type="ECO:0000313" key="8">
    <source>
        <dbReference type="Proteomes" id="UP000430120"/>
    </source>
</evidence>
<evidence type="ECO:0000256" key="2">
    <source>
        <dbReference type="ARBA" id="ARBA00010333"/>
    </source>
</evidence>
<protein>
    <submittedName>
        <fullName evidence="7">ABC transporter substrate-binding protein</fullName>
    </submittedName>
</protein>
<keyword evidence="3 5" id="KW-0732">Signal</keyword>
<evidence type="ECO:0000313" key="7">
    <source>
        <dbReference type="EMBL" id="KAB0579341.1"/>
    </source>
</evidence>
<dbReference type="Proteomes" id="UP000430120">
    <property type="component" value="Unassembled WGS sequence"/>
</dbReference>
<dbReference type="SUPFAM" id="SSF53850">
    <property type="entry name" value="Periplasmic binding protein-like II"/>
    <property type="match status" value="1"/>
</dbReference>
<reference evidence="7 8" key="1">
    <citation type="submission" date="2019-09" db="EMBL/GenBank/DDBJ databases">
        <title>Draft genome sequences of 48 bacterial type strains from the CCUG.</title>
        <authorList>
            <person name="Tunovic T."/>
            <person name="Pineiro-Iglesias B."/>
            <person name="Unosson C."/>
            <person name="Inganas E."/>
            <person name="Ohlen M."/>
            <person name="Cardew S."/>
            <person name="Jensie-Markopoulos S."/>
            <person name="Salva-Serra F."/>
            <person name="Jaen-Luchoro D."/>
            <person name="Karlsson R."/>
            <person name="Svensson-Stadler L."/>
            <person name="Chun J."/>
            <person name="Moore E."/>
        </authorList>
    </citation>
    <scope>NUCLEOTIDE SEQUENCE [LARGE SCALE GENOMIC DNA]</scope>
    <source>
        <strain evidence="7 8">CCUG 30977</strain>
    </source>
</reference>
<name>A0A643F961_IDEDE</name>
<dbReference type="PANTHER" id="PTHR35936:SF17">
    <property type="entry name" value="ARGININE-BINDING EXTRACELLULAR PROTEIN ARTP"/>
    <property type="match status" value="1"/>
</dbReference>
<dbReference type="InterPro" id="IPR018313">
    <property type="entry name" value="SBP_3_CS"/>
</dbReference>
<evidence type="ECO:0000256" key="4">
    <source>
        <dbReference type="RuleBase" id="RU003744"/>
    </source>
</evidence>
<feature type="domain" description="Solute-binding protein family 3/N-terminal" evidence="6">
    <location>
        <begin position="28"/>
        <end position="255"/>
    </location>
</feature>
<evidence type="ECO:0000256" key="5">
    <source>
        <dbReference type="SAM" id="SignalP"/>
    </source>
</evidence>
<dbReference type="PROSITE" id="PS01039">
    <property type="entry name" value="SBP_BACTERIAL_3"/>
    <property type="match status" value="1"/>
</dbReference>
<dbReference type="OrthoDB" id="368476at2"/>
<evidence type="ECO:0000259" key="6">
    <source>
        <dbReference type="SMART" id="SM00062"/>
    </source>
</evidence>
<feature type="signal peptide" evidence="5">
    <location>
        <begin position="1"/>
        <end position="21"/>
    </location>
</feature>
<dbReference type="Pfam" id="PF00497">
    <property type="entry name" value="SBP_bac_3"/>
    <property type="match status" value="1"/>
</dbReference>
<sequence>MQRRHLLTALLLAAASLAASAQAPDWKKIRIGVEGAYPPFSEVGTDGKLKGFDIDIAMALCAQMKAECTLVQQEWDGMIPALQARKFDAIIASMAITEERKKSVLFSDKYQNTPPWMVGKGSLPHDISPAAMKGKKIGVQRTSIHDRWATATYKDSEIVRYSKQDEVFLDLAAGRIDATVCDSVAANLGFLKTPAGKGFAVLGTPPDDPAFFGAGAGIAVRKGDAALQQKFNAAIQAIRANGTYKMVESRYFDFDIYGK</sequence>
<dbReference type="GO" id="GO:0030313">
    <property type="term" value="C:cell envelope"/>
    <property type="evidence" value="ECO:0007669"/>
    <property type="project" value="UniProtKB-SubCell"/>
</dbReference>
<comment type="similarity">
    <text evidence="2 4">Belongs to the bacterial solute-binding protein 3 family.</text>
</comment>
<dbReference type="CDD" id="cd13703">
    <property type="entry name" value="PBP2_HisJ_LAO"/>
    <property type="match status" value="1"/>
</dbReference>
<dbReference type="EMBL" id="VZPB01000038">
    <property type="protein sequence ID" value="KAB0579341.1"/>
    <property type="molecule type" value="Genomic_DNA"/>
</dbReference>
<evidence type="ECO:0000256" key="3">
    <source>
        <dbReference type="ARBA" id="ARBA00022729"/>
    </source>
</evidence>
<dbReference type="PANTHER" id="PTHR35936">
    <property type="entry name" value="MEMBRANE-BOUND LYTIC MUREIN TRANSGLYCOSYLASE F"/>
    <property type="match status" value="1"/>
</dbReference>
<comment type="caution">
    <text evidence="7">The sequence shown here is derived from an EMBL/GenBank/DDBJ whole genome shotgun (WGS) entry which is preliminary data.</text>
</comment>
<accession>A0A643F961</accession>
<evidence type="ECO:0000256" key="1">
    <source>
        <dbReference type="ARBA" id="ARBA00004196"/>
    </source>
</evidence>
<feature type="chain" id="PRO_5024847853" evidence="5">
    <location>
        <begin position="22"/>
        <end position="259"/>
    </location>
</feature>